<protein>
    <submittedName>
        <fullName evidence="1">Uncharacterized protein</fullName>
    </submittedName>
</protein>
<dbReference type="AlphaFoldDB" id="C8PG03"/>
<reference evidence="1 2" key="1">
    <citation type="submission" date="2009-07" db="EMBL/GenBank/DDBJ databases">
        <authorList>
            <person name="Madupu R."/>
            <person name="Sebastian Y."/>
            <person name="Durkin A.S."/>
            <person name="Torralba M."/>
            <person name="Methe B."/>
            <person name="Sutton G.G."/>
            <person name="Strausberg R.L."/>
            <person name="Nelson K.E."/>
        </authorList>
    </citation>
    <scope>NUCLEOTIDE SEQUENCE [LARGE SCALE GENOMIC DNA]</scope>
    <source>
        <strain evidence="1 2">RM3268</strain>
    </source>
</reference>
<comment type="caution">
    <text evidence="1">The sequence shown here is derived from an EMBL/GenBank/DDBJ whole genome shotgun (WGS) entry which is preliminary data.</text>
</comment>
<accession>C8PG03</accession>
<proteinExistence type="predicted"/>
<gene>
    <name evidence="1" type="ORF">CAMGR0001_0796</name>
</gene>
<organism evidence="1 2">
    <name type="scientific">Campylobacter gracilis RM3268</name>
    <dbReference type="NCBI Taxonomy" id="553220"/>
    <lineage>
        <taxon>Bacteria</taxon>
        <taxon>Pseudomonadati</taxon>
        <taxon>Campylobacterota</taxon>
        <taxon>Epsilonproteobacteria</taxon>
        <taxon>Campylobacterales</taxon>
        <taxon>Campylobacteraceae</taxon>
        <taxon>Campylobacter</taxon>
    </lineage>
</organism>
<dbReference type="Proteomes" id="UP000005709">
    <property type="component" value="Unassembled WGS sequence"/>
</dbReference>
<sequence length="41" mass="5109">MFSYSRFVCKFETTSARGFKFKPIKFDFLRLRKFYAVLRFE</sequence>
<evidence type="ECO:0000313" key="1">
    <source>
        <dbReference type="EMBL" id="EEV18041.1"/>
    </source>
</evidence>
<dbReference type="EMBL" id="ACYG01000019">
    <property type="protein sequence ID" value="EEV18041.1"/>
    <property type="molecule type" value="Genomic_DNA"/>
</dbReference>
<name>C8PG03_9BACT</name>
<evidence type="ECO:0000313" key="2">
    <source>
        <dbReference type="Proteomes" id="UP000005709"/>
    </source>
</evidence>
<keyword evidence="2" id="KW-1185">Reference proteome</keyword>